<organism evidence="1 2">
    <name type="scientific">Paraburkholderia lycopersici</name>
    <dbReference type="NCBI Taxonomy" id="416944"/>
    <lineage>
        <taxon>Bacteria</taxon>
        <taxon>Pseudomonadati</taxon>
        <taxon>Pseudomonadota</taxon>
        <taxon>Betaproteobacteria</taxon>
        <taxon>Burkholderiales</taxon>
        <taxon>Burkholderiaceae</taxon>
        <taxon>Paraburkholderia</taxon>
    </lineage>
</organism>
<accession>A0A1G7BM16</accession>
<dbReference type="RefSeq" id="WP_245747069.1">
    <property type="nucleotide sequence ID" value="NZ_FMYQ01000040.1"/>
</dbReference>
<dbReference type="Proteomes" id="UP000198908">
    <property type="component" value="Unassembled WGS sequence"/>
</dbReference>
<gene>
    <name evidence="1" type="ORF">SAMN05421548_14017</name>
</gene>
<dbReference type="EMBL" id="FMYQ01000040">
    <property type="protein sequence ID" value="SDE27967.1"/>
    <property type="molecule type" value="Genomic_DNA"/>
</dbReference>
<evidence type="ECO:0000313" key="1">
    <source>
        <dbReference type="EMBL" id="SDE27967.1"/>
    </source>
</evidence>
<keyword evidence="2" id="KW-1185">Reference proteome</keyword>
<evidence type="ECO:0000313" key="2">
    <source>
        <dbReference type="Proteomes" id="UP000198908"/>
    </source>
</evidence>
<name>A0A1G7BM16_9BURK</name>
<proteinExistence type="predicted"/>
<sequence>MRDDRDFVAVLDKDIFDRFDAKTLAHFDEVERDDSTITRMPVQTVYGPVIYDFRRRPPLVQRPNVRMTVTRVYWQPEEVVMQSPEGSRLQLLSGKGRQVRLPPRRTVTYPHFHATPPGG</sequence>
<protein>
    <submittedName>
        <fullName evidence="1">Uncharacterized protein</fullName>
    </submittedName>
</protein>
<dbReference type="AlphaFoldDB" id="A0A1G7BM16"/>
<reference evidence="2" key="1">
    <citation type="submission" date="2016-09" db="EMBL/GenBank/DDBJ databases">
        <authorList>
            <person name="Varghese N."/>
            <person name="Submissions S."/>
        </authorList>
    </citation>
    <scope>NUCLEOTIDE SEQUENCE [LARGE SCALE GENOMIC DNA]</scope>
    <source>
        <strain evidence="2">TNe-862</strain>
    </source>
</reference>